<name>A0A286UI23_9AGAM</name>
<evidence type="ECO:0000313" key="2">
    <source>
        <dbReference type="Proteomes" id="UP000217199"/>
    </source>
</evidence>
<organism evidence="1 2">
    <name type="scientific">Pyrrhoderma noxium</name>
    <dbReference type="NCBI Taxonomy" id="2282107"/>
    <lineage>
        <taxon>Eukaryota</taxon>
        <taxon>Fungi</taxon>
        <taxon>Dikarya</taxon>
        <taxon>Basidiomycota</taxon>
        <taxon>Agaricomycotina</taxon>
        <taxon>Agaricomycetes</taxon>
        <taxon>Hymenochaetales</taxon>
        <taxon>Hymenochaetaceae</taxon>
        <taxon>Pyrrhoderma</taxon>
    </lineage>
</organism>
<protein>
    <submittedName>
        <fullName evidence="1">Uncharacterized protein</fullName>
    </submittedName>
</protein>
<dbReference type="AlphaFoldDB" id="A0A286UI23"/>
<dbReference type="InParanoid" id="A0A286UI23"/>
<proteinExistence type="predicted"/>
<gene>
    <name evidence="1" type="ORF">PNOK_0420900</name>
</gene>
<dbReference type="EMBL" id="NBII01000004">
    <property type="protein sequence ID" value="PAV19276.1"/>
    <property type="molecule type" value="Genomic_DNA"/>
</dbReference>
<keyword evidence="2" id="KW-1185">Reference proteome</keyword>
<evidence type="ECO:0000313" key="1">
    <source>
        <dbReference type="EMBL" id="PAV19276.1"/>
    </source>
</evidence>
<comment type="caution">
    <text evidence="1">The sequence shown here is derived from an EMBL/GenBank/DDBJ whole genome shotgun (WGS) entry which is preliminary data.</text>
</comment>
<sequence length="161" mass="18185">MNALGARLYLPAKQFFKLANDAKVMAILVGGGASRLNGSNRFTKDLDINVSSFSFLKSYKGDDFLIRQGSSRRMMVVTYKSTDRDLSVRCDVGLHTDIERLLPYTKVDEASGISWDSPKMPQELKHLLLSKDVVDAFWQQIRSNHPDQGNFLDAFVRPIIE</sequence>
<reference evidence="1 2" key="1">
    <citation type="journal article" date="2017" name="Mol. Ecol.">
        <title>Comparative and population genomic landscape of Phellinus noxius: A hypervariable fungus causing root rot in trees.</title>
        <authorList>
            <person name="Chung C.L."/>
            <person name="Lee T.J."/>
            <person name="Akiba M."/>
            <person name="Lee H.H."/>
            <person name="Kuo T.H."/>
            <person name="Liu D."/>
            <person name="Ke H.M."/>
            <person name="Yokoi T."/>
            <person name="Roa M.B."/>
            <person name="Lu M.J."/>
            <person name="Chang Y.Y."/>
            <person name="Ann P.J."/>
            <person name="Tsai J.N."/>
            <person name="Chen C.Y."/>
            <person name="Tzean S.S."/>
            <person name="Ota Y."/>
            <person name="Hattori T."/>
            <person name="Sahashi N."/>
            <person name="Liou R.F."/>
            <person name="Kikuchi T."/>
            <person name="Tsai I.J."/>
        </authorList>
    </citation>
    <scope>NUCLEOTIDE SEQUENCE [LARGE SCALE GENOMIC DNA]</scope>
    <source>
        <strain evidence="1 2">FFPRI411160</strain>
    </source>
</reference>
<dbReference type="Proteomes" id="UP000217199">
    <property type="component" value="Unassembled WGS sequence"/>
</dbReference>
<dbReference type="OrthoDB" id="2832808at2759"/>
<accession>A0A286UI23</accession>